<comment type="caution">
    <text evidence="1">The sequence shown here is derived from an EMBL/GenBank/DDBJ whole genome shotgun (WGS) entry which is preliminary data.</text>
</comment>
<dbReference type="EMBL" id="CCJX01000059">
    <property type="protein sequence ID" value="CDT10867.1"/>
    <property type="molecule type" value="Genomic_DNA"/>
</dbReference>
<reference evidence="1 2" key="1">
    <citation type="submission" date="2014-06" db="EMBL/GenBank/DDBJ databases">
        <authorList>
            <person name="Le Roux F."/>
        </authorList>
    </citation>
    <scope>NUCLEOTIDE SEQUENCE [LARGE SCALE GENOMIC DNA]</scope>
    <source>
        <strain evidence="1 2">J5-4</strain>
    </source>
</reference>
<accession>A0ABM9QPE4</accession>
<name>A0ABM9QPE4_9VIBR</name>
<organism evidence="1 2">
    <name type="scientific">Vibrio crassostreae</name>
    <dbReference type="NCBI Taxonomy" id="246167"/>
    <lineage>
        <taxon>Bacteria</taxon>
        <taxon>Pseudomonadati</taxon>
        <taxon>Pseudomonadota</taxon>
        <taxon>Gammaproteobacteria</taxon>
        <taxon>Vibrionales</taxon>
        <taxon>Vibrionaceae</taxon>
        <taxon>Vibrio</taxon>
    </lineage>
</organism>
<evidence type="ECO:0000313" key="1">
    <source>
        <dbReference type="EMBL" id="CDT10867.1"/>
    </source>
</evidence>
<protein>
    <recommendedName>
        <fullName evidence="3">DUF3265 domain-containing protein</fullName>
    </recommendedName>
</protein>
<sequence>MFCSARFIVADSVKASVQLHGLATFVARFTVSFWCVFAI</sequence>
<dbReference type="Proteomes" id="UP000049077">
    <property type="component" value="Unassembled WGS sequence"/>
</dbReference>
<proteinExistence type="predicted"/>
<evidence type="ECO:0000313" key="2">
    <source>
        <dbReference type="Proteomes" id="UP000049077"/>
    </source>
</evidence>
<keyword evidence="2" id="KW-1185">Reference proteome</keyword>
<gene>
    <name evidence="1" type="ORF">VCR4J5_1510013</name>
</gene>
<evidence type="ECO:0008006" key="3">
    <source>
        <dbReference type="Google" id="ProtNLM"/>
    </source>
</evidence>